<dbReference type="PANTHER" id="PTHR16172:SF41">
    <property type="entry name" value="MAJOR FACILITATOR SUPERFAMILY DOMAIN-CONTAINING PROTEIN 6-LIKE"/>
    <property type="match status" value="1"/>
</dbReference>
<dbReference type="Pfam" id="PF12832">
    <property type="entry name" value="MFS_1_like"/>
    <property type="match status" value="1"/>
</dbReference>
<feature type="transmembrane region" description="Helical" evidence="6">
    <location>
        <begin position="353"/>
        <end position="373"/>
    </location>
</feature>
<evidence type="ECO:0000256" key="5">
    <source>
        <dbReference type="ARBA" id="ARBA00023136"/>
    </source>
</evidence>
<dbReference type="PANTHER" id="PTHR16172">
    <property type="entry name" value="MAJOR FACILITATOR SUPERFAMILY DOMAIN-CONTAINING PROTEIN 6-LIKE"/>
    <property type="match status" value="1"/>
</dbReference>
<dbReference type="InterPro" id="IPR051717">
    <property type="entry name" value="MFS_MFSD6"/>
</dbReference>
<feature type="transmembrane region" description="Helical" evidence="6">
    <location>
        <begin position="130"/>
        <end position="153"/>
    </location>
</feature>
<evidence type="ECO:0000259" key="7">
    <source>
        <dbReference type="Pfam" id="PF12832"/>
    </source>
</evidence>
<gene>
    <name evidence="8" type="ORF">TOLI1172_LOCUS9722</name>
</gene>
<feature type="transmembrane region" description="Helical" evidence="6">
    <location>
        <begin position="7"/>
        <end position="30"/>
    </location>
</feature>
<keyword evidence="5 6" id="KW-0472">Membrane</keyword>
<accession>A0A7S0ZL95</accession>
<feature type="transmembrane region" description="Helical" evidence="6">
    <location>
        <begin position="36"/>
        <end position="56"/>
    </location>
</feature>
<feature type="transmembrane region" description="Helical" evidence="6">
    <location>
        <begin position="385"/>
        <end position="406"/>
    </location>
</feature>
<evidence type="ECO:0000256" key="2">
    <source>
        <dbReference type="ARBA" id="ARBA00005241"/>
    </source>
</evidence>
<comment type="subcellular location">
    <subcellularLocation>
        <location evidence="1">Membrane</location>
        <topology evidence="1">Multi-pass membrane protein</topology>
    </subcellularLocation>
</comment>
<feature type="domain" description="Major facilitator superfamily associated" evidence="7">
    <location>
        <begin position="4"/>
        <end position="416"/>
    </location>
</feature>
<evidence type="ECO:0000256" key="1">
    <source>
        <dbReference type="ARBA" id="ARBA00004141"/>
    </source>
</evidence>
<dbReference type="EMBL" id="HBFP01013452">
    <property type="protein sequence ID" value="CAD8825323.1"/>
    <property type="molecule type" value="Transcribed_RNA"/>
</dbReference>
<feature type="transmembrane region" description="Helical" evidence="6">
    <location>
        <begin position="174"/>
        <end position="196"/>
    </location>
</feature>
<dbReference type="SUPFAM" id="SSF103473">
    <property type="entry name" value="MFS general substrate transporter"/>
    <property type="match status" value="1"/>
</dbReference>
<feature type="transmembrane region" description="Helical" evidence="6">
    <location>
        <begin position="257"/>
        <end position="282"/>
    </location>
</feature>
<reference evidence="8" key="1">
    <citation type="submission" date="2021-01" db="EMBL/GenBank/DDBJ databases">
        <authorList>
            <person name="Corre E."/>
            <person name="Pelletier E."/>
            <person name="Niang G."/>
            <person name="Scheremetjew M."/>
            <person name="Finn R."/>
            <person name="Kale V."/>
            <person name="Holt S."/>
            <person name="Cochrane G."/>
            <person name="Meng A."/>
            <person name="Brown T."/>
            <person name="Cohen L."/>
        </authorList>
    </citation>
    <scope>NUCLEOTIDE SEQUENCE</scope>
    <source>
        <strain evidence="8">CCMP3278</strain>
    </source>
</reference>
<evidence type="ECO:0000256" key="6">
    <source>
        <dbReference type="SAM" id="Phobius"/>
    </source>
</evidence>
<sequence length="444" mass="49164">MYGIYQLIYFLSYGSVGSYSPYIPVLFSSYGIPSSILGLAFACGTLCTTLISPLLCVIADTYTLHSTLARLSILASILSRLLIIPAAKSTHSLNVILSTSLNSICNSTFSPLFDAKVVSMLPNSSDYGKFRLWGAIGFGCCVFISGFLIDLYSNSSNLHESTLASRFIHSKFDIAIYLGLLLLISVLPFCFCIDFTPNKSISHPDPVNSDSNHTFELIESHEQGDSDLEDNDNIVLENTSTQRRSEFHSFWQWMTDIHVVVFFLILLISGLGNGMIETFLFVRLNELGATSRVLGISRLLMCLGELPFFHYNEQLVSRFGVFGVLGIVQCAYCVRFFWYSVLQNPWNVVYVEVLHGITYGALWGTSSVFAHQIAPAGLEATAQSLVGLIHWGIGFTLGSTLGGVLYEHVGAVNTFRCGLIITTFTFITTCVFKLIYSERSHSRR</sequence>
<protein>
    <recommendedName>
        <fullName evidence="7">Major facilitator superfamily associated domain-containing protein</fullName>
    </recommendedName>
</protein>
<keyword evidence="4 6" id="KW-1133">Transmembrane helix</keyword>
<evidence type="ECO:0000256" key="4">
    <source>
        <dbReference type="ARBA" id="ARBA00022989"/>
    </source>
</evidence>
<keyword evidence="3 6" id="KW-0812">Transmembrane</keyword>
<feature type="transmembrane region" description="Helical" evidence="6">
    <location>
        <begin position="319"/>
        <end position="341"/>
    </location>
</feature>
<organism evidence="8">
    <name type="scientific">Timspurckia oligopyrenoides</name>
    <dbReference type="NCBI Taxonomy" id="708627"/>
    <lineage>
        <taxon>Eukaryota</taxon>
        <taxon>Rhodophyta</taxon>
        <taxon>Bangiophyceae</taxon>
        <taxon>Porphyridiales</taxon>
        <taxon>Porphyridiaceae</taxon>
        <taxon>Timspurckia</taxon>
    </lineage>
</organism>
<feature type="transmembrane region" description="Helical" evidence="6">
    <location>
        <begin position="418"/>
        <end position="436"/>
    </location>
</feature>
<dbReference type="Gene3D" id="1.20.1250.20">
    <property type="entry name" value="MFS general substrate transporter like domains"/>
    <property type="match status" value="2"/>
</dbReference>
<dbReference type="AlphaFoldDB" id="A0A7S0ZL95"/>
<dbReference type="GO" id="GO:0016020">
    <property type="term" value="C:membrane"/>
    <property type="evidence" value="ECO:0007669"/>
    <property type="project" value="UniProtKB-SubCell"/>
</dbReference>
<evidence type="ECO:0000256" key="3">
    <source>
        <dbReference type="ARBA" id="ARBA00022692"/>
    </source>
</evidence>
<dbReference type="InterPro" id="IPR036259">
    <property type="entry name" value="MFS_trans_sf"/>
</dbReference>
<comment type="similarity">
    <text evidence="2">Belongs to the major facilitator superfamily. MFSD6 family.</text>
</comment>
<proteinExistence type="inferred from homology"/>
<name>A0A7S0ZL95_9RHOD</name>
<dbReference type="InterPro" id="IPR024989">
    <property type="entry name" value="MFS_assoc_dom"/>
</dbReference>
<evidence type="ECO:0000313" key="8">
    <source>
        <dbReference type="EMBL" id="CAD8825323.1"/>
    </source>
</evidence>